<accession>A0AAJ0ETM5</accession>
<protein>
    <submittedName>
        <fullName evidence="2">Uncharacterized protein</fullName>
    </submittedName>
</protein>
<keyword evidence="1" id="KW-1133">Transmembrane helix</keyword>
<feature type="transmembrane region" description="Helical" evidence="1">
    <location>
        <begin position="62"/>
        <end position="83"/>
    </location>
</feature>
<dbReference type="Proteomes" id="UP001224890">
    <property type="component" value="Unassembled WGS sequence"/>
</dbReference>
<name>A0AAJ0ETM5_9PEZI</name>
<dbReference type="PANTHER" id="PTHR37577:SF1">
    <property type="entry name" value="INTEGRAL MEMBRANE PROTEIN"/>
    <property type="match status" value="1"/>
</dbReference>
<dbReference type="InterPro" id="IPR053018">
    <property type="entry name" value="Elsinochrome_Biosynth-Asso"/>
</dbReference>
<keyword evidence="1" id="KW-0472">Membrane</keyword>
<dbReference type="AlphaFoldDB" id="A0AAJ0ETM5"/>
<comment type="caution">
    <text evidence="2">The sequence shown here is derived from an EMBL/GenBank/DDBJ whole genome shotgun (WGS) entry which is preliminary data.</text>
</comment>
<gene>
    <name evidence="2" type="ORF">BDP55DRAFT_295117</name>
</gene>
<dbReference type="EMBL" id="JAHMHR010000047">
    <property type="protein sequence ID" value="KAK1671440.1"/>
    <property type="molecule type" value="Genomic_DNA"/>
</dbReference>
<dbReference type="RefSeq" id="XP_060425443.1">
    <property type="nucleotide sequence ID" value="XM_060566574.1"/>
</dbReference>
<evidence type="ECO:0000313" key="3">
    <source>
        <dbReference type="Proteomes" id="UP001224890"/>
    </source>
</evidence>
<reference evidence="2" key="1">
    <citation type="submission" date="2021-06" db="EMBL/GenBank/DDBJ databases">
        <title>Comparative genomics, transcriptomics and evolutionary studies reveal genomic signatures of adaptation to plant cell wall in hemibiotrophic fungi.</title>
        <authorList>
            <consortium name="DOE Joint Genome Institute"/>
            <person name="Baroncelli R."/>
            <person name="Diaz J.F."/>
            <person name="Benocci T."/>
            <person name="Peng M."/>
            <person name="Battaglia E."/>
            <person name="Haridas S."/>
            <person name="Andreopoulos W."/>
            <person name="Labutti K."/>
            <person name="Pangilinan J."/>
            <person name="Floch G.L."/>
            <person name="Makela M.R."/>
            <person name="Henrissat B."/>
            <person name="Grigoriev I.V."/>
            <person name="Crouch J.A."/>
            <person name="De Vries R.P."/>
            <person name="Sukno S.A."/>
            <person name="Thon M.R."/>
        </authorList>
    </citation>
    <scope>NUCLEOTIDE SEQUENCE</scope>
    <source>
        <strain evidence="2">CBS 193.32</strain>
    </source>
</reference>
<proteinExistence type="predicted"/>
<dbReference type="GeneID" id="85451100"/>
<dbReference type="PANTHER" id="PTHR37577">
    <property type="entry name" value="INTEGRAL MEMBRANE PROTEIN"/>
    <property type="match status" value="1"/>
</dbReference>
<organism evidence="2 3">
    <name type="scientific">Colletotrichum godetiae</name>
    <dbReference type="NCBI Taxonomy" id="1209918"/>
    <lineage>
        <taxon>Eukaryota</taxon>
        <taxon>Fungi</taxon>
        <taxon>Dikarya</taxon>
        <taxon>Ascomycota</taxon>
        <taxon>Pezizomycotina</taxon>
        <taxon>Sordariomycetes</taxon>
        <taxon>Hypocreomycetidae</taxon>
        <taxon>Glomerellales</taxon>
        <taxon>Glomerellaceae</taxon>
        <taxon>Colletotrichum</taxon>
        <taxon>Colletotrichum acutatum species complex</taxon>
    </lineage>
</organism>
<feature type="transmembrane region" description="Helical" evidence="1">
    <location>
        <begin position="27"/>
        <end position="50"/>
    </location>
</feature>
<sequence>MSDVQIVMGLGVLISGFHGLLRTLSGYHWLMITNIAWFSAVTHLGALSHLRNYYYIHKSRRLWRSPLIFSVALMLVITMAIGFPARITEIEDGIGDTKTLPNTHVICFWYSDGKFRPPPPGFNGTLLLTLSCLLV</sequence>
<keyword evidence="1" id="KW-0812">Transmembrane</keyword>
<evidence type="ECO:0000256" key="1">
    <source>
        <dbReference type="SAM" id="Phobius"/>
    </source>
</evidence>
<keyword evidence="3" id="KW-1185">Reference proteome</keyword>
<evidence type="ECO:0000313" key="2">
    <source>
        <dbReference type="EMBL" id="KAK1671440.1"/>
    </source>
</evidence>